<dbReference type="AlphaFoldDB" id="A0A6I2UWR5"/>
<keyword evidence="2" id="KW-1185">Reference proteome</keyword>
<dbReference type="Proteomes" id="UP000430222">
    <property type="component" value="Unassembled WGS sequence"/>
</dbReference>
<evidence type="ECO:0000313" key="1">
    <source>
        <dbReference type="EMBL" id="MSV24550.1"/>
    </source>
</evidence>
<proteinExistence type="predicted"/>
<organism evidence="1 2">
    <name type="scientific">Selenomonas montiformis</name>
    <dbReference type="NCBI Taxonomy" id="2652285"/>
    <lineage>
        <taxon>Bacteria</taxon>
        <taxon>Bacillati</taxon>
        <taxon>Bacillota</taxon>
        <taxon>Negativicutes</taxon>
        <taxon>Selenomonadales</taxon>
        <taxon>Selenomonadaceae</taxon>
        <taxon>Selenomonas</taxon>
    </lineage>
</organism>
<reference evidence="1 2" key="1">
    <citation type="submission" date="2019-08" db="EMBL/GenBank/DDBJ databases">
        <title>In-depth cultivation of the pig gut microbiome towards novel bacterial diversity and tailored functional studies.</title>
        <authorList>
            <person name="Wylensek D."/>
            <person name="Hitch T.C.A."/>
            <person name="Clavel T."/>
        </authorList>
    </citation>
    <scope>NUCLEOTIDE SEQUENCE [LARGE SCALE GENOMIC DNA]</scope>
    <source>
        <strain evidence="2">WCA-380-WT-3B3</strain>
    </source>
</reference>
<comment type="caution">
    <text evidence="1">The sequence shown here is derived from an EMBL/GenBank/DDBJ whole genome shotgun (WGS) entry which is preliminary data.</text>
</comment>
<name>A0A6I2UWR5_9FIRM</name>
<dbReference type="EMBL" id="VUNL01000004">
    <property type="protein sequence ID" value="MSV24550.1"/>
    <property type="molecule type" value="Genomic_DNA"/>
</dbReference>
<accession>A0A6I2UWR5</accession>
<gene>
    <name evidence="1" type="ORF">FYJ78_04980</name>
</gene>
<sequence>MNRDGEIEKLQARIRYLENQLQARHGGRKPTLSDDDVTKILQMYLSSETPTATVREISHKYQMSERTIWRIIKKSK</sequence>
<protein>
    <submittedName>
        <fullName evidence="1">Helix-turn-helix domain-containing protein</fullName>
    </submittedName>
</protein>
<evidence type="ECO:0000313" key="2">
    <source>
        <dbReference type="Proteomes" id="UP000430222"/>
    </source>
</evidence>